<keyword evidence="3" id="KW-1185">Reference proteome</keyword>
<dbReference type="RefSeq" id="WP_211272911.1">
    <property type="nucleotide sequence ID" value="NZ_BBET01000156.1"/>
</dbReference>
<organism evidence="2 3">
    <name type="scientific">Methanobrevibacter arboriphilus JCM 13429 = DSM 1125</name>
    <dbReference type="NCBI Taxonomy" id="1300164"/>
    <lineage>
        <taxon>Archaea</taxon>
        <taxon>Methanobacteriati</taxon>
        <taxon>Methanobacteriota</taxon>
        <taxon>Methanomada group</taxon>
        <taxon>Methanobacteria</taxon>
        <taxon>Methanobacteriales</taxon>
        <taxon>Methanobacteriaceae</taxon>
        <taxon>Methanobrevibacter</taxon>
    </lineage>
</organism>
<feature type="transmembrane region" description="Helical" evidence="1">
    <location>
        <begin position="6"/>
        <end position="21"/>
    </location>
</feature>
<gene>
    <name evidence="2" type="primary">ehaC</name>
    <name evidence="2" type="ORF">MBBAR_5c00840</name>
</gene>
<keyword evidence="1" id="KW-0812">Transmembrane</keyword>
<sequence>MIEEIIGIIIIIMAIRTILAKNKAERMLYVNVIDFAVSALIALTVDSPFGLIIAITFFITSTIGSNAIAYTLNRLENEIILDE</sequence>
<name>A0A1V6N3K0_METAZ</name>
<dbReference type="OrthoDB" id="116038at2157"/>
<dbReference type="Pfam" id="PF09882">
    <property type="entry name" value="EhaC"/>
    <property type="match status" value="1"/>
</dbReference>
<feature type="transmembrane region" description="Helical" evidence="1">
    <location>
        <begin position="51"/>
        <end position="72"/>
    </location>
</feature>
<dbReference type="EMBL" id="JXMW01000005">
    <property type="protein sequence ID" value="OQD59241.1"/>
    <property type="molecule type" value="Genomic_DNA"/>
</dbReference>
<accession>A0A1V6N3K0</accession>
<evidence type="ECO:0000313" key="2">
    <source>
        <dbReference type="EMBL" id="OQD59241.1"/>
    </source>
</evidence>
<evidence type="ECO:0000256" key="1">
    <source>
        <dbReference type="SAM" id="Phobius"/>
    </source>
</evidence>
<keyword evidence="1" id="KW-0472">Membrane</keyword>
<evidence type="ECO:0000313" key="3">
    <source>
        <dbReference type="Proteomes" id="UP000191661"/>
    </source>
</evidence>
<comment type="caution">
    <text evidence="2">The sequence shown here is derived from an EMBL/GenBank/DDBJ whole genome shotgun (WGS) entry which is preliminary data.</text>
</comment>
<dbReference type="Proteomes" id="UP000191661">
    <property type="component" value="Unassembled WGS sequence"/>
</dbReference>
<protein>
    <submittedName>
        <fullName evidence="2">Energy-converting hydrogenase A, subunit C</fullName>
    </submittedName>
</protein>
<dbReference type="InterPro" id="IPR019214">
    <property type="entry name" value="EhaC-like"/>
</dbReference>
<reference evidence="2 3" key="1">
    <citation type="submission" date="2014-12" db="EMBL/GenBank/DDBJ databases">
        <title>Genome sequence of Methanobrevibacter arboriphilicus DH1, DSM1125.</title>
        <authorList>
            <person name="Poehlein A."/>
            <person name="Thauer R.K."/>
            <person name="Seedorf H."/>
            <person name="Daniel R."/>
        </authorList>
    </citation>
    <scope>NUCLEOTIDE SEQUENCE [LARGE SCALE GENOMIC DNA]</scope>
    <source>
        <strain evidence="2 3">DH1</strain>
    </source>
</reference>
<keyword evidence="1" id="KW-1133">Transmembrane helix</keyword>
<feature type="transmembrane region" description="Helical" evidence="1">
    <location>
        <begin position="28"/>
        <end position="45"/>
    </location>
</feature>
<dbReference type="AlphaFoldDB" id="A0A1V6N3K0"/>
<proteinExistence type="predicted"/>